<dbReference type="CDD" id="cd02440">
    <property type="entry name" value="AdoMet_MTases"/>
    <property type="match status" value="1"/>
</dbReference>
<dbReference type="GO" id="GO:0016740">
    <property type="term" value="F:transferase activity"/>
    <property type="evidence" value="ECO:0007669"/>
    <property type="project" value="UniProtKB-KW"/>
</dbReference>
<proteinExistence type="predicted"/>
<accession>A0A381NKY8</accession>
<evidence type="ECO:0000313" key="3">
    <source>
        <dbReference type="EMBL" id="SUZ54784.1"/>
    </source>
</evidence>
<evidence type="ECO:0000256" key="1">
    <source>
        <dbReference type="ARBA" id="ARBA00022679"/>
    </source>
</evidence>
<dbReference type="EMBL" id="UINC01000407">
    <property type="protein sequence ID" value="SUZ54784.1"/>
    <property type="molecule type" value="Genomic_DNA"/>
</dbReference>
<dbReference type="Gene3D" id="3.40.50.150">
    <property type="entry name" value="Vaccinia Virus protein VP39"/>
    <property type="match status" value="1"/>
</dbReference>
<evidence type="ECO:0000259" key="2">
    <source>
        <dbReference type="Pfam" id="PF13847"/>
    </source>
</evidence>
<dbReference type="PANTHER" id="PTHR43861:SF3">
    <property type="entry name" value="PUTATIVE (AFU_ORTHOLOGUE AFUA_2G14390)-RELATED"/>
    <property type="match status" value="1"/>
</dbReference>
<dbReference type="InterPro" id="IPR029063">
    <property type="entry name" value="SAM-dependent_MTases_sf"/>
</dbReference>
<name>A0A381NKY8_9ZZZZ</name>
<keyword evidence="1" id="KW-0808">Transferase</keyword>
<protein>
    <recommendedName>
        <fullName evidence="2">Methyltransferase domain-containing protein</fullName>
    </recommendedName>
</protein>
<dbReference type="InterPro" id="IPR025714">
    <property type="entry name" value="Methyltranfer_dom"/>
</dbReference>
<feature type="domain" description="Methyltransferase" evidence="2">
    <location>
        <begin position="71"/>
        <end position="191"/>
    </location>
</feature>
<dbReference type="Pfam" id="PF13847">
    <property type="entry name" value="Methyltransf_31"/>
    <property type="match status" value="1"/>
</dbReference>
<dbReference type="AlphaFoldDB" id="A0A381NKY8"/>
<gene>
    <name evidence="3" type="ORF">METZ01_LOCUS7638</name>
</gene>
<sequence>MKPPFFILIGLLFVLIAISALSKTGRKGHSQEHMTGHHRFEDADKWAAIFEDPERDAWQKPEEVIRSIGIQSGTTIADIGSATGYFPVRFARVARTGQVYGVDIEQTLVDYLNTRAVREQLPNLVSILGDEDDPRIPEKVDLVFICDTYHHIQDRSTYFENLKKYMQPQARLVVVDFKKGDLPVGPSDEMKLAETEVIKELTETGYRLLPNSVELPYQYVLVFNIEY</sequence>
<organism evidence="3">
    <name type="scientific">marine metagenome</name>
    <dbReference type="NCBI Taxonomy" id="408172"/>
    <lineage>
        <taxon>unclassified sequences</taxon>
        <taxon>metagenomes</taxon>
        <taxon>ecological metagenomes</taxon>
    </lineage>
</organism>
<dbReference type="PANTHER" id="PTHR43861">
    <property type="entry name" value="TRANS-ACONITATE 2-METHYLTRANSFERASE-RELATED"/>
    <property type="match status" value="1"/>
</dbReference>
<dbReference type="SUPFAM" id="SSF53335">
    <property type="entry name" value="S-adenosyl-L-methionine-dependent methyltransferases"/>
    <property type="match status" value="1"/>
</dbReference>
<reference evidence="3" key="1">
    <citation type="submission" date="2018-05" db="EMBL/GenBank/DDBJ databases">
        <authorList>
            <person name="Lanie J.A."/>
            <person name="Ng W.-L."/>
            <person name="Kazmierczak K.M."/>
            <person name="Andrzejewski T.M."/>
            <person name="Davidsen T.M."/>
            <person name="Wayne K.J."/>
            <person name="Tettelin H."/>
            <person name="Glass J.I."/>
            <person name="Rusch D."/>
            <person name="Podicherti R."/>
            <person name="Tsui H.-C.T."/>
            <person name="Winkler M.E."/>
        </authorList>
    </citation>
    <scope>NUCLEOTIDE SEQUENCE</scope>
</reference>